<dbReference type="Proteomes" id="UP000076532">
    <property type="component" value="Unassembled WGS sequence"/>
</dbReference>
<evidence type="ECO:0000313" key="2">
    <source>
        <dbReference type="Proteomes" id="UP000076532"/>
    </source>
</evidence>
<dbReference type="AlphaFoldDB" id="A0A165ZGU6"/>
<protein>
    <submittedName>
        <fullName evidence="1">Uncharacterized protein</fullName>
    </submittedName>
</protein>
<sequence length="64" mass="7360">MSRAYSSARLSRRPVARVGQSRLLGCFLRQECLLGAPIWQDRFTSRFSWRVGCVWPPVARACVF</sequence>
<accession>A0A165ZGU6</accession>
<proteinExistence type="predicted"/>
<feature type="non-terminal residue" evidence="1">
    <location>
        <position position="64"/>
    </location>
</feature>
<gene>
    <name evidence="1" type="ORF">FIBSPDRAFT_872444</name>
</gene>
<dbReference type="EMBL" id="KV417677">
    <property type="protein sequence ID" value="KZP10570.1"/>
    <property type="molecule type" value="Genomic_DNA"/>
</dbReference>
<name>A0A165ZGU6_9AGAM</name>
<keyword evidence="2" id="KW-1185">Reference proteome</keyword>
<organism evidence="1 2">
    <name type="scientific">Athelia psychrophila</name>
    <dbReference type="NCBI Taxonomy" id="1759441"/>
    <lineage>
        <taxon>Eukaryota</taxon>
        <taxon>Fungi</taxon>
        <taxon>Dikarya</taxon>
        <taxon>Basidiomycota</taxon>
        <taxon>Agaricomycotina</taxon>
        <taxon>Agaricomycetes</taxon>
        <taxon>Agaricomycetidae</taxon>
        <taxon>Atheliales</taxon>
        <taxon>Atheliaceae</taxon>
        <taxon>Athelia</taxon>
    </lineage>
</organism>
<evidence type="ECO:0000313" key="1">
    <source>
        <dbReference type="EMBL" id="KZP10570.1"/>
    </source>
</evidence>
<reference evidence="1 2" key="1">
    <citation type="journal article" date="2016" name="Mol. Biol. Evol.">
        <title>Comparative Genomics of Early-Diverging Mushroom-Forming Fungi Provides Insights into the Origins of Lignocellulose Decay Capabilities.</title>
        <authorList>
            <person name="Nagy L.G."/>
            <person name="Riley R."/>
            <person name="Tritt A."/>
            <person name="Adam C."/>
            <person name="Daum C."/>
            <person name="Floudas D."/>
            <person name="Sun H."/>
            <person name="Yadav J.S."/>
            <person name="Pangilinan J."/>
            <person name="Larsson K.H."/>
            <person name="Matsuura K."/>
            <person name="Barry K."/>
            <person name="Labutti K."/>
            <person name="Kuo R."/>
            <person name="Ohm R.A."/>
            <person name="Bhattacharya S.S."/>
            <person name="Shirouzu T."/>
            <person name="Yoshinaga Y."/>
            <person name="Martin F.M."/>
            <person name="Grigoriev I.V."/>
            <person name="Hibbett D.S."/>
        </authorList>
    </citation>
    <scope>NUCLEOTIDE SEQUENCE [LARGE SCALE GENOMIC DNA]</scope>
    <source>
        <strain evidence="1 2">CBS 109695</strain>
    </source>
</reference>